<dbReference type="SMART" id="SM00411">
    <property type="entry name" value="BHL"/>
    <property type="match status" value="1"/>
</dbReference>
<dbReference type="GO" id="GO:0005829">
    <property type="term" value="C:cytosol"/>
    <property type="evidence" value="ECO:0007669"/>
    <property type="project" value="TreeGrafter"/>
</dbReference>
<evidence type="ECO:0000256" key="3">
    <source>
        <dbReference type="ARBA" id="ARBA00023125"/>
    </source>
</evidence>
<dbReference type="SUPFAM" id="SSF47729">
    <property type="entry name" value="IHF-like DNA-binding proteins"/>
    <property type="match status" value="1"/>
</dbReference>
<reference evidence="5" key="1">
    <citation type="submission" date="2021-01" db="EMBL/GenBank/DDBJ databases">
        <title>Modified the classification status of verrucomicrobia.</title>
        <authorList>
            <person name="Feng X."/>
        </authorList>
    </citation>
    <scope>NUCLEOTIDE SEQUENCE</scope>
    <source>
        <strain evidence="5">5K15</strain>
    </source>
</reference>
<keyword evidence="2" id="KW-0226">DNA condensation</keyword>
<dbReference type="GO" id="GO:0030261">
    <property type="term" value="P:chromosome condensation"/>
    <property type="evidence" value="ECO:0007669"/>
    <property type="project" value="UniProtKB-KW"/>
</dbReference>
<dbReference type="InterPro" id="IPR010992">
    <property type="entry name" value="IHF-like_DNA-bd_dom_sf"/>
</dbReference>
<comment type="similarity">
    <text evidence="1 4">Belongs to the bacterial histone-like protein family.</text>
</comment>
<organism evidence="5 6">
    <name type="scientific">Oceaniferula flava</name>
    <dbReference type="NCBI Taxonomy" id="2800421"/>
    <lineage>
        <taxon>Bacteria</taxon>
        <taxon>Pseudomonadati</taxon>
        <taxon>Verrucomicrobiota</taxon>
        <taxon>Verrucomicrobiia</taxon>
        <taxon>Verrucomicrobiales</taxon>
        <taxon>Verrucomicrobiaceae</taxon>
        <taxon>Oceaniferula</taxon>
    </lineage>
</organism>
<evidence type="ECO:0000256" key="2">
    <source>
        <dbReference type="ARBA" id="ARBA00023067"/>
    </source>
</evidence>
<dbReference type="Pfam" id="PF00216">
    <property type="entry name" value="Bac_DNA_binding"/>
    <property type="match status" value="1"/>
</dbReference>
<dbReference type="EMBL" id="JAENIG010000012">
    <property type="protein sequence ID" value="MBK1856296.1"/>
    <property type="molecule type" value="Genomic_DNA"/>
</dbReference>
<accession>A0AAE2SH73</accession>
<dbReference type="CDD" id="cd13832">
    <property type="entry name" value="IHF"/>
    <property type="match status" value="1"/>
</dbReference>
<dbReference type="Gene3D" id="4.10.520.10">
    <property type="entry name" value="IHF-like DNA-binding proteins"/>
    <property type="match status" value="1"/>
</dbReference>
<dbReference type="Proteomes" id="UP000634206">
    <property type="component" value="Unassembled WGS sequence"/>
</dbReference>
<dbReference type="GO" id="GO:0003677">
    <property type="term" value="F:DNA binding"/>
    <property type="evidence" value="ECO:0007669"/>
    <property type="project" value="UniProtKB-KW"/>
</dbReference>
<evidence type="ECO:0000256" key="4">
    <source>
        <dbReference type="RuleBase" id="RU003939"/>
    </source>
</evidence>
<dbReference type="AlphaFoldDB" id="A0AAE2SH73"/>
<dbReference type="InterPro" id="IPR000119">
    <property type="entry name" value="Hist_DNA-bd"/>
</dbReference>
<evidence type="ECO:0000313" key="6">
    <source>
        <dbReference type="Proteomes" id="UP000634206"/>
    </source>
</evidence>
<sequence length="105" mass="11591">METITKRDLVTKLSNKTGLGQADVLNVLESMLETVTSELAQGNTVVIRNFGSFQVREMKGKVGRNPKNPGLDMKIPPRAVVKFKPGKEMKEKVARILPVLQQNAS</sequence>
<dbReference type="PANTHER" id="PTHR33175:SF3">
    <property type="entry name" value="DNA-BINDING PROTEIN HU-BETA"/>
    <property type="match status" value="1"/>
</dbReference>
<keyword evidence="3 5" id="KW-0238">DNA-binding</keyword>
<gene>
    <name evidence="5" type="ORF">JIN83_15090</name>
</gene>
<protein>
    <submittedName>
        <fullName evidence="5">HU family DNA-binding protein</fullName>
    </submittedName>
</protein>
<evidence type="ECO:0000313" key="5">
    <source>
        <dbReference type="EMBL" id="MBK1856296.1"/>
    </source>
</evidence>
<dbReference type="GO" id="GO:0030527">
    <property type="term" value="F:structural constituent of chromatin"/>
    <property type="evidence" value="ECO:0007669"/>
    <property type="project" value="InterPro"/>
</dbReference>
<dbReference type="PANTHER" id="PTHR33175">
    <property type="entry name" value="DNA-BINDING PROTEIN HU"/>
    <property type="match status" value="1"/>
</dbReference>
<evidence type="ECO:0000256" key="1">
    <source>
        <dbReference type="ARBA" id="ARBA00010529"/>
    </source>
</evidence>
<name>A0AAE2SH73_9BACT</name>
<dbReference type="PRINTS" id="PR01727">
    <property type="entry name" value="DNABINDINGHU"/>
</dbReference>
<proteinExistence type="inferred from homology"/>
<dbReference type="RefSeq" id="WP_309490918.1">
    <property type="nucleotide sequence ID" value="NZ_JAENIG010000012.1"/>
</dbReference>
<keyword evidence="6" id="KW-1185">Reference proteome</keyword>
<comment type="caution">
    <text evidence="5">The sequence shown here is derived from an EMBL/GenBank/DDBJ whole genome shotgun (WGS) entry which is preliminary data.</text>
</comment>